<accession>D4DSP2</accession>
<dbReference type="STRING" id="546263.NELON_08690"/>
<evidence type="ECO:0000256" key="3">
    <source>
        <dbReference type="ARBA" id="ARBA00022448"/>
    </source>
</evidence>
<dbReference type="PRINTS" id="PR00691">
    <property type="entry name" value="ADHESINB"/>
</dbReference>
<comment type="caution">
    <text evidence="7">The sequence shown here is derived from an EMBL/GenBank/DDBJ whole genome shotgun (WGS) entry which is preliminary data.</text>
</comment>
<dbReference type="Proteomes" id="UP000005536">
    <property type="component" value="Unassembled WGS sequence"/>
</dbReference>
<proteinExistence type="inferred from homology"/>
<dbReference type="SUPFAM" id="SSF53807">
    <property type="entry name" value="Helical backbone' metal receptor"/>
    <property type="match status" value="1"/>
</dbReference>
<dbReference type="Gene3D" id="3.40.50.1980">
    <property type="entry name" value="Nitrogenase molybdenum iron protein domain"/>
    <property type="match status" value="2"/>
</dbReference>
<keyword evidence="4" id="KW-0479">Metal-binding</keyword>
<protein>
    <submittedName>
        <fullName evidence="7">ABC transporter, substrate-binding protein</fullName>
    </submittedName>
</protein>
<dbReference type="Pfam" id="PF01297">
    <property type="entry name" value="ZnuA"/>
    <property type="match status" value="1"/>
</dbReference>
<comment type="similarity">
    <text evidence="2 6">Belongs to the bacterial solute-binding protein 9 family.</text>
</comment>
<dbReference type="GO" id="GO:0030313">
    <property type="term" value="C:cell envelope"/>
    <property type="evidence" value="ECO:0007669"/>
    <property type="project" value="UniProtKB-SubCell"/>
</dbReference>
<dbReference type="AlphaFoldDB" id="D4DSP2"/>
<evidence type="ECO:0000256" key="6">
    <source>
        <dbReference type="RuleBase" id="RU003512"/>
    </source>
</evidence>
<dbReference type="GO" id="GO:0007155">
    <property type="term" value="P:cell adhesion"/>
    <property type="evidence" value="ECO:0007669"/>
    <property type="project" value="InterPro"/>
</dbReference>
<reference evidence="7 8" key="1">
    <citation type="submission" date="2010-02" db="EMBL/GenBank/DDBJ databases">
        <authorList>
            <person name="Weinstock G."/>
            <person name="Sodergren E."/>
            <person name="Clifton S."/>
            <person name="Fulton L."/>
            <person name="Fulton B."/>
            <person name="Courtney L."/>
            <person name="Fronick C."/>
            <person name="Harrison M."/>
            <person name="Strong C."/>
            <person name="Farmer C."/>
            <person name="Delahaunty K."/>
            <person name="Markovic C."/>
            <person name="Hall O."/>
            <person name="Minx P."/>
            <person name="Tomlinson C."/>
            <person name="Mitreva M."/>
            <person name="Nelson J."/>
            <person name="Hou S."/>
            <person name="Wollam A."/>
            <person name="Pepin K.H."/>
            <person name="Johnson M."/>
            <person name="Bhonagiri V."/>
            <person name="Zhang X."/>
            <person name="Suruliraj S."/>
            <person name="Warren W."/>
            <person name="Chinwalla A."/>
            <person name="Mardis E.R."/>
            <person name="Wilson R.K."/>
        </authorList>
    </citation>
    <scope>NUCLEOTIDE SEQUENCE [LARGE SCALE GENOMIC DNA]</scope>
    <source>
        <strain evidence="7 8">ATCC 29315</strain>
    </source>
</reference>
<dbReference type="PRINTS" id="PR00690">
    <property type="entry name" value="ADHESNFAMILY"/>
</dbReference>
<dbReference type="InterPro" id="IPR050492">
    <property type="entry name" value="Bact_metal-bind_prot9"/>
</dbReference>
<evidence type="ECO:0000256" key="2">
    <source>
        <dbReference type="ARBA" id="ARBA00011028"/>
    </source>
</evidence>
<dbReference type="InterPro" id="IPR006129">
    <property type="entry name" value="AdhesinB"/>
</dbReference>
<evidence type="ECO:0000256" key="1">
    <source>
        <dbReference type="ARBA" id="ARBA00004196"/>
    </source>
</evidence>
<sequence length="350" mass="38420">MAAPQPPPAILKSRFIQPIRTSLSDGLRTDKEAPFKPQYGGNVPPPTKKGLEMKHWKLSLYALLVAGSVSAEPLNVVSSFSILGDVAKQIGGDKVAVTNLVGPDQDSHVYNITSGDIKKIRSAKLVLLNGLGFESGEMTRAVKQSKVNYAEAAAGIKAMTADHDHDHDHGGHNHDHGRYDPHVWSDPSLMPKYAANVAEALIKADPQNKTYYSQRLQSYTKELQQLDAYAKTQFDRIPAARRKVLTGHEAFGYMGKRYNIKFYAPQGINTESEPSAKHVAALIRQVKQEGIKAVFTENIKDSRMLERIAKESGSTIGGKLYSDALSKTAPANTYTGMIRYNVDSLVKAMK</sequence>
<evidence type="ECO:0000256" key="4">
    <source>
        <dbReference type="ARBA" id="ARBA00022723"/>
    </source>
</evidence>
<dbReference type="PANTHER" id="PTHR42953">
    <property type="entry name" value="HIGH-AFFINITY ZINC UPTAKE SYSTEM PROTEIN ZNUA-RELATED"/>
    <property type="match status" value="1"/>
</dbReference>
<name>D4DSP2_NEIEG</name>
<organism evidence="7 8">
    <name type="scientific">Neisseria elongata subsp. glycolytica ATCC 29315</name>
    <dbReference type="NCBI Taxonomy" id="546263"/>
    <lineage>
        <taxon>Bacteria</taxon>
        <taxon>Pseudomonadati</taxon>
        <taxon>Pseudomonadota</taxon>
        <taxon>Betaproteobacteria</taxon>
        <taxon>Neisseriales</taxon>
        <taxon>Neisseriaceae</taxon>
        <taxon>Neisseria</taxon>
    </lineage>
</organism>
<dbReference type="InterPro" id="IPR006127">
    <property type="entry name" value="ZnuA-like"/>
</dbReference>
<evidence type="ECO:0000256" key="5">
    <source>
        <dbReference type="ARBA" id="ARBA00022729"/>
    </source>
</evidence>
<dbReference type="InterPro" id="IPR006128">
    <property type="entry name" value="Lipoprotein_PsaA-like"/>
</dbReference>
<keyword evidence="5" id="KW-0732">Signal</keyword>
<evidence type="ECO:0000313" key="7">
    <source>
        <dbReference type="EMBL" id="EFE49076.1"/>
    </source>
</evidence>
<dbReference type="GO" id="GO:0030001">
    <property type="term" value="P:metal ion transport"/>
    <property type="evidence" value="ECO:0007669"/>
    <property type="project" value="InterPro"/>
</dbReference>
<keyword evidence="3 6" id="KW-0813">Transport</keyword>
<gene>
    <name evidence="7" type="ORF">NEIELOOT_02087</name>
</gene>
<dbReference type="GO" id="GO:0046872">
    <property type="term" value="F:metal ion binding"/>
    <property type="evidence" value="ECO:0007669"/>
    <property type="project" value="UniProtKB-KW"/>
</dbReference>
<comment type="subcellular location">
    <subcellularLocation>
        <location evidence="1">Cell envelope</location>
    </subcellularLocation>
</comment>
<evidence type="ECO:0000313" key="8">
    <source>
        <dbReference type="Proteomes" id="UP000005536"/>
    </source>
</evidence>
<dbReference type="PANTHER" id="PTHR42953:SF1">
    <property type="entry name" value="METAL-BINDING PROTEIN HI_0362-RELATED"/>
    <property type="match status" value="1"/>
</dbReference>
<dbReference type="EMBL" id="ADBF01000227">
    <property type="protein sequence ID" value="EFE49076.1"/>
    <property type="molecule type" value="Genomic_DNA"/>
</dbReference>